<dbReference type="AlphaFoldDB" id="A0A285MYK8"/>
<dbReference type="Proteomes" id="UP000219036">
    <property type="component" value="Unassembled WGS sequence"/>
</dbReference>
<evidence type="ECO:0000259" key="4">
    <source>
        <dbReference type="PROSITE" id="PS50830"/>
    </source>
</evidence>
<dbReference type="PANTHER" id="PTHR12302:SF3">
    <property type="entry name" value="SERINE_THREONINE-PROTEIN KINASE 31"/>
    <property type="match status" value="1"/>
</dbReference>
<gene>
    <name evidence="5" type="ORF">SAMN06265182_0078</name>
</gene>
<keyword evidence="2" id="KW-0255">Endonuclease</keyword>
<dbReference type="PROSITE" id="PS01284">
    <property type="entry name" value="TNASE_2"/>
    <property type="match status" value="1"/>
</dbReference>
<evidence type="ECO:0000313" key="6">
    <source>
        <dbReference type="Proteomes" id="UP000219036"/>
    </source>
</evidence>
<keyword evidence="1" id="KW-0540">Nuclease</keyword>
<reference evidence="6" key="1">
    <citation type="submission" date="2017-09" db="EMBL/GenBank/DDBJ databases">
        <authorList>
            <person name="Varghese N."/>
            <person name="Submissions S."/>
        </authorList>
    </citation>
    <scope>NUCLEOTIDE SEQUENCE [LARGE SCALE GENOMIC DNA]</scope>
    <source>
        <strain evidence="6">DSM 15103</strain>
    </source>
</reference>
<evidence type="ECO:0000313" key="5">
    <source>
        <dbReference type="EMBL" id="SNZ02289.1"/>
    </source>
</evidence>
<organism evidence="5 6">
    <name type="scientific">Persephonella hydrogeniphila</name>
    <dbReference type="NCBI Taxonomy" id="198703"/>
    <lineage>
        <taxon>Bacteria</taxon>
        <taxon>Pseudomonadati</taxon>
        <taxon>Aquificota</taxon>
        <taxon>Aquificia</taxon>
        <taxon>Aquificales</taxon>
        <taxon>Hydrogenothermaceae</taxon>
        <taxon>Persephonella</taxon>
    </lineage>
</organism>
<dbReference type="InterPro" id="IPR016071">
    <property type="entry name" value="Staphylococal_nuclease_OB-fold"/>
</dbReference>
<keyword evidence="6" id="KW-1185">Reference proteome</keyword>
<evidence type="ECO:0000256" key="1">
    <source>
        <dbReference type="ARBA" id="ARBA00022722"/>
    </source>
</evidence>
<dbReference type="SUPFAM" id="SSF50199">
    <property type="entry name" value="Staphylococcal nuclease"/>
    <property type="match status" value="1"/>
</dbReference>
<dbReference type="EMBL" id="OBEI01000001">
    <property type="protein sequence ID" value="SNZ02289.1"/>
    <property type="molecule type" value="Genomic_DNA"/>
</dbReference>
<protein>
    <submittedName>
        <fullName evidence="5">Micrococcal nuclease</fullName>
    </submittedName>
</protein>
<dbReference type="PANTHER" id="PTHR12302">
    <property type="entry name" value="EBNA2 BINDING PROTEIN P100"/>
    <property type="match status" value="1"/>
</dbReference>
<dbReference type="GO" id="GO:0016787">
    <property type="term" value="F:hydrolase activity"/>
    <property type="evidence" value="ECO:0007669"/>
    <property type="project" value="UniProtKB-KW"/>
</dbReference>
<evidence type="ECO:0000256" key="3">
    <source>
        <dbReference type="ARBA" id="ARBA00022801"/>
    </source>
</evidence>
<dbReference type="RefSeq" id="WP_245844670.1">
    <property type="nucleotide sequence ID" value="NZ_OBEI01000001.1"/>
</dbReference>
<feature type="domain" description="TNase-like" evidence="4">
    <location>
        <begin position="36"/>
        <end position="196"/>
    </location>
</feature>
<sequence length="196" mass="23192">MKRLKSTAMRVKIFFLFLFAFFSLSYASEKWKPPRDFVKAKVLRVVDGDTIVISIKKTTFNNRKTLKNLKFTVRLIGIDTPESKPNRRAKLQSRETDKDVKTIVRLGKRAKLFTESLLSKGKRKYSYVFLEFDIQPQDRYGRLLAYVWLPDGRMLNKEIICGGYAYPLTIPPNVKYEKEFLRCFRYARENKLGLWR</sequence>
<name>A0A285MYK8_9AQUI</name>
<keyword evidence="3" id="KW-0378">Hydrolase</keyword>
<dbReference type="Pfam" id="PF00565">
    <property type="entry name" value="SNase"/>
    <property type="match status" value="1"/>
</dbReference>
<evidence type="ECO:0000256" key="2">
    <source>
        <dbReference type="ARBA" id="ARBA00022759"/>
    </source>
</evidence>
<dbReference type="GO" id="GO:0004519">
    <property type="term" value="F:endonuclease activity"/>
    <property type="evidence" value="ECO:0007669"/>
    <property type="project" value="UniProtKB-KW"/>
</dbReference>
<accession>A0A285MYK8</accession>
<dbReference type="Gene3D" id="2.40.50.90">
    <property type="match status" value="1"/>
</dbReference>
<proteinExistence type="predicted"/>
<dbReference type="InterPro" id="IPR002071">
    <property type="entry name" value="Thermonucl_AS"/>
</dbReference>
<dbReference type="SMART" id="SM00318">
    <property type="entry name" value="SNc"/>
    <property type="match status" value="1"/>
</dbReference>
<dbReference type="PROSITE" id="PS50830">
    <property type="entry name" value="TNASE_3"/>
    <property type="match status" value="1"/>
</dbReference>
<dbReference type="InterPro" id="IPR035437">
    <property type="entry name" value="SNase_OB-fold_sf"/>
</dbReference>
<dbReference type="GO" id="GO:0003676">
    <property type="term" value="F:nucleic acid binding"/>
    <property type="evidence" value="ECO:0007669"/>
    <property type="project" value="InterPro"/>
</dbReference>